<organism evidence="2 3">
    <name type="scientific">Methylobacterium symbioticum</name>
    <dbReference type="NCBI Taxonomy" id="2584084"/>
    <lineage>
        <taxon>Bacteria</taxon>
        <taxon>Pseudomonadati</taxon>
        <taxon>Pseudomonadota</taxon>
        <taxon>Alphaproteobacteria</taxon>
        <taxon>Hyphomicrobiales</taxon>
        <taxon>Methylobacteriaceae</taxon>
        <taxon>Methylobacterium</taxon>
    </lineage>
</organism>
<reference evidence="2 3" key="1">
    <citation type="submission" date="2019-06" db="EMBL/GenBank/DDBJ databases">
        <authorList>
            <person name="Rodrigo-Torres L."/>
            <person name="Arahal R. D."/>
            <person name="Lucena T."/>
        </authorList>
    </citation>
    <scope>NUCLEOTIDE SEQUENCE [LARGE SCALE GENOMIC DNA]</scope>
    <source>
        <strain evidence="2 3">SB0023/3</strain>
    </source>
</reference>
<proteinExistence type="predicted"/>
<evidence type="ECO:0000313" key="3">
    <source>
        <dbReference type="Proteomes" id="UP000410984"/>
    </source>
</evidence>
<evidence type="ECO:0000313" key="2">
    <source>
        <dbReference type="EMBL" id="VUD73879.1"/>
    </source>
</evidence>
<name>A0A509EK74_9HYPH</name>
<dbReference type="EMBL" id="CABFPH010000090">
    <property type="protein sequence ID" value="VUD73879.1"/>
    <property type="molecule type" value="Genomic_DNA"/>
</dbReference>
<sequence>MPDDEYPPESIRVLAGLEPPVQDPNDPRVRWCREFLEDPREPLLPVTSPRVRAALESIMRDIGFSEDMIRGRFPTAPGERVARPIGPDYSLDDIPDDPRAPGGVNGGSRKPAGKPIE</sequence>
<gene>
    <name evidence="2" type="ORF">MET9862_04501</name>
</gene>
<dbReference type="AlphaFoldDB" id="A0A509EK74"/>
<dbReference type="RefSeq" id="WP_059408488.1">
    <property type="nucleotide sequence ID" value="NZ_CABFPH010000090.1"/>
</dbReference>
<evidence type="ECO:0000256" key="1">
    <source>
        <dbReference type="SAM" id="MobiDB-lite"/>
    </source>
</evidence>
<protein>
    <submittedName>
        <fullName evidence="2">Uncharacterized protein</fullName>
    </submittedName>
</protein>
<keyword evidence="3" id="KW-1185">Reference proteome</keyword>
<dbReference type="OrthoDB" id="200074at2"/>
<dbReference type="Proteomes" id="UP000410984">
    <property type="component" value="Unassembled WGS sequence"/>
</dbReference>
<feature type="region of interest" description="Disordered" evidence="1">
    <location>
        <begin position="69"/>
        <end position="117"/>
    </location>
</feature>
<accession>A0A509EK74</accession>